<accession>A0A3D8P4B1</accession>
<organism evidence="1 2">
    <name type="scientific">Ammonifex thiophilus</name>
    <dbReference type="NCBI Taxonomy" id="444093"/>
    <lineage>
        <taxon>Bacteria</taxon>
        <taxon>Bacillati</taxon>
        <taxon>Bacillota</taxon>
        <taxon>Clostridia</taxon>
        <taxon>Thermoanaerobacterales</taxon>
        <taxon>Thermoanaerobacteraceae</taxon>
        <taxon>Ammonifex</taxon>
    </lineage>
</organism>
<evidence type="ECO:0000313" key="1">
    <source>
        <dbReference type="EMBL" id="RDV83965.1"/>
    </source>
</evidence>
<name>A0A3D8P4B1_9THEO</name>
<reference evidence="1 2" key="1">
    <citation type="submission" date="2018-08" db="EMBL/GenBank/DDBJ databases">
        <title>Form III RuBisCO-mediated autotrophy in Thermodesulfobium bacteria.</title>
        <authorList>
            <person name="Toshchakov S.V."/>
            <person name="Kublanov I.V."/>
            <person name="Frolov E."/>
            <person name="Bonch-Osmolovskaya E.A."/>
            <person name="Tourova T.P."/>
            <person name="Chernych N.A."/>
            <person name="Lebedinsky A.V."/>
        </authorList>
    </citation>
    <scope>NUCLEOTIDE SEQUENCE [LARGE SCALE GENOMIC DNA]</scope>
    <source>
        <strain evidence="1 2">SR</strain>
    </source>
</reference>
<dbReference type="OrthoDB" id="9876120at2"/>
<protein>
    <submittedName>
        <fullName evidence="1">Uncharacterized protein</fullName>
    </submittedName>
</protein>
<evidence type="ECO:0000313" key="2">
    <source>
        <dbReference type="Proteomes" id="UP000256329"/>
    </source>
</evidence>
<keyword evidence="2" id="KW-1185">Reference proteome</keyword>
<dbReference type="Proteomes" id="UP000256329">
    <property type="component" value="Unassembled WGS sequence"/>
</dbReference>
<dbReference type="EMBL" id="QSLN01000003">
    <property type="protein sequence ID" value="RDV83965.1"/>
    <property type="molecule type" value="Genomic_DNA"/>
</dbReference>
<sequence length="69" mass="8051">MKFICFWPRSAWLKLAKIVLGLLLVLLAIVGTWSSFREKAYPTAGPTVLEERTGLLDRLVEKLRDYYRH</sequence>
<dbReference type="AlphaFoldDB" id="A0A3D8P4B1"/>
<proteinExistence type="predicted"/>
<dbReference type="RefSeq" id="WP_115792184.1">
    <property type="nucleotide sequence ID" value="NZ_QSLN01000003.1"/>
</dbReference>
<gene>
    <name evidence="1" type="ORF">DXX99_03785</name>
</gene>
<comment type="caution">
    <text evidence="1">The sequence shown here is derived from an EMBL/GenBank/DDBJ whole genome shotgun (WGS) entry which is preliminary data.</text>
</comment>